<dbReference type="PANTHER" id="PTHR47934:SF27">
    <property type="entry name" value="PENTATRICOPEPTIDE REPEAT PROTEIN-RELATED"/>
    <property type="match status" value="1"/>
</dbReference>
<keyword evidence="2" id="KW-0677">Repeat</keyword>
<dbReference type="Pfam" id="PF12854">
    <property type="entry name" value="PPR_1"/>
    <property type="match status" value="1"/>
</dbReference>
<dbReference type="STRING" id="429701.A0A2G9GKA3"/>
<evidence type="ECO:0008006" key="6">
    <source>
        <dbReference type="Google" id="ProtNLM"/>
    </source>
</evidence>
<gene>
    <name evidence="4" type="ORF">CDL12_21735</name>
</gene>
<feature type="repeat" description="PPR" evidence="3">
    <location>
        <begin position="110"/>
        <end position="144"/>
    </location>
</feature>
<feature type="repeat" description="PPR" evidence="3">
    <location>
        <begin position="286"/>
        <end position="320"/>
    </location>
</feature>
<feature type="repeat" description="PPR" evidence="3">
    <location>
        <begin position="75"/>
        <end position="109"/>
    </location>
</feature>
<feature type="repeat" description="PPR" evidence="3">
    <location>
        <begin position="356"/>
        <end position="390"/>
    </location>
</feature>
<evidence type="ECO:0000256" key="2">
    <source>
        <dbReference type="ARBA" id="ARBA00022737"/>
    </source>
</evidence>
<dbReference type="GO" id="GO:0003729">
    <property type="term" value="F:mRNA binding"/>
    <property type="evidence" value="ECO:0007669"/>
    <property type="project" value="TreeGrafter"/>
</dbReference>
<dbReference type="PROSITE" id="PS51375">
    <property type="entry name" value="PPR"/>
    <property type="match status" value="7"/>
</dbReference>
<dbReference type="PANTHER" id="PTHR47934">
    <property type="entry name" value="PENTATRICOPEPTIDE REPEAT-CONTAINING PROTEIN PET309, MITOCHONDRIAL"/>
    <property type="match status" value="1"/>
</dbReference>
<dbReference type="EMBL" id="NKXS01004650">
    <property type="protein sequence ID" value="PIN05724.1"/>
    <property type="molecule type" value="Genomic_DNA"/>
</dbReference>
<dbReference type="OrthoDB" id="902692at2759"/>
<evidence type="ECO:0000256" key="1">
    <source>
        <dbReference type="ARBA" id="ARBA00007626"/>
    </source>
</evidence>
<dbReference type="GO" id="GO:0005739">
    <property type="term" value="C:mitochondrion"/>
    <property type="evidence" value="ECO:0007669"/>
    <property type="project" value="TreeGrafter"/>
</dbReference>
<dbReference type="FunFam" id="1.25.40.10:FF:000558">
    <property type="entry name" value="Pentatricopeptide repeat-containing protein At5g39710"/>
    <property type="match status" value="1"/>
</dbReference>
<feature type="repeat" description="PPR" evidence="3">
    <location>
        <begin position="321"/>
        <end position="355"/>
    </location>
</feature>
<dbReference type="Pfam" id="PF13041">
    <property type="entry name" value="PPR_2"/>
    <property type="match status" value="4"/>
</dbReference>
<name>A0A2G9GKA3_9LAMI</name>
<comment type="caution">
    <text evidence="4">The sequence shown here is derived from an EMBL/GenBank/DDBJ whole genome shotgun (WGS) entry which is preliminary data.</text>
</comment>
<dbReference type="GO" id="GO:0006396">
    <property type="term" value="P:RNA processing"/>
    <property type="evidence" value="ECO:0007669"/>
    <property type="project" value="TreeGrafter"/>
</dbReference>
<protein>
    <recommendedName>
        <fullName evidence="6">Pentacotripeptide-repeat region of PRORP domain-containing protein</fullName>
    </recommendedName>
</protein>
<proteinExistence type="inferred from homology"/>
<sequence>MRSTAVALIRRGISSSKLGYPSILSFYSLCSTFHTVNHKDRPFSSTPRIDFSCITEVSDAIFLFREMVRMRPQPSVVDFTKLLNVIVKMKKYSAALCVFDEMLQLGVPVNEYTMNIGIHCYCQLRQPDFGFAILGSFFKRGYKPDVITFSTLIKGLFLDDKVAEAEILFKKLLSLKLCEPDEVTILTVINGLCKAGYTLAARDLLSSFGKTSYKATIESYNTVVDSLCKDGMVDDALHLLSKMNDMGISPDVVTYSSIIQGLCNFGRWKDVENIVAEMVDHKISLNAVTFNILIDALCKEGEVKQAEDLVEIMMQRNVCPDIITYSALIDGYCKQGQMVKARKVFDSFEDRGLKPSIISYNTLINGYCKRGMVDEAWDLFLEVPRKGLSRLSKHFLF</sequence>
<keyword evidence="5" id="KW-1185">Reference proteome</keyword>
<evidence type="ECO:0000313" key="4">
    <source>
        <dbReference type="EMBL" id="PIN05724.1"/>
    </source>
</evidence>
<reference evidence="5" key="1">
    <citation type="journal article" date="2018" name="Gigascience">
        <title>Genome assembly of the Pink Ipe (Handroanthus impetiginosus, Bignoniaceae), a highly valued, ecologically keystone Neotropical timber forest tree.</title>
        <authorList>
            <person name="Silva-Junior O.B."/>
            <person name="Grattapaglia D."/>
            <person name="Novaes E."/>
            <person name="Collevatti R.G."/>
        </authorList>
    </citation>
    <scope>NUCLEOTIDE SEQUENCE [LARGE SCALE GENOMIC DNA]</scope>
    <source>
        <strain evidence="5">cv. UFG-1</strain>
    </source>
</reference>
<evidence type="ECO:0000313" key="5">
    <source>
        <dbReference type="Proteomes" id="UP000231279"/>
    </source>
</evidence>
<dbReference type="InterPro" id="IPR051114">
    <property type="entry name" value="Mito_RNA_Proc_CCM1"/>
</dbReference>
<dbReference type="GO" id="GO:0007005">
    <property type="term" value="P:mitochondrion organization"/>
    <property type="evidence" value="ECO:0007669"/>
    <property type="project" value="TreeGrafter"/>
</dbReference>
<evidence type="ECO:0000256" key="3">
    <source>
        <dbReference type="PROSITE-ProRule" id="PRU00708"/>
    </source>
</evidence>
<dbReference type="InterPro" id="IPR011990">
    <property type="entry name" value="TPR-like_helical_dom_sf"/>
</dbReference>
<dbReference type="InterPro" id="IPR002885">
    <property type="entry name" value="PPR_rpt"/>
</dbReference>
<comment type="similarity">
    <text evidence="1">Belongs to the PPR family. P subfamily.</text>
</comment>
<accession>A0A2G9GKA3</accession>
<feature type="repeat" description="PPR" evidence="3">
    <location>
        <begin position="251"/>
        <end position="285"/>
    </location>
</feature>
<organism evidence="4 5">
    <name type="scientific">Handroanthus impetiginosus</name>
    <dbReference type="NCBI Taxonomy" id="429701"/>
    <lineage>
        <taxon>Eukaryota</taxon>
        <taxon>Viridiplantae</taxon>
        <taxon>Streptophyta</taxon>
        <taxon>Embryophyta</taxon>
        <taxon>Tracheophyta</taxon>
        <taxon>Spermatophyta</taxon>
        <taxon>Magnoliopsida</taxon>
        <taxon>eudicotyledons</taxon>
        <taxon>Gunneridae</taxon>
        <taxon>Pentapetalae</taxon>
        <taxon>asterids</taxon>
        <taxon>lamiids</taxon>
        <taxon>Lamiales</taxon>
        <taxon>Bignoniaceae</taxon>
        <taxon>Crescentiina</taxon>
        <taxon>Tabebuia alliance</taxon>
        <taxon>Handroanthus</taxon>
    </lineage>
</organism>
<dbReference type="Proteomes" id="UP000231279">
    <property type="component" value="Unassembled WGS sequence"/>
</dbReference>
<dbReference type="Gene3D" id="1.25.40.10">
    <property type="entry name" value="Tetratricopeptide repeat domain"/>
    <property type="match status" value="3"/>
</dbReference>
<feature type="repeat" description="PPR" evidence="3">
    <location>
        <begin position="216"/>
        <end position="250"/>
    </location>
</feature>
<dbReference type="NCBIfam" id="TIGR00756">
    <property type="entry name" value="PPR"/>
    <property type="match status" value="6"/>
</dbReference>
<dbReference type="AlphaFoldDB" id="A0A2G9GKA3"/>